<accession>A0A1W2D9R8</accession>
<dbReference type="SUPFAM" id="SSF49899">
    <property type="entry name" value="Concanavalin A-like lectins/glucanases"/>
    <property type="match status" value="1"/>
</dbReference>
<keyword evidence="3" id="KW-1185">Reference proteome</keyword>
<dbReference type="Gene3D" id="2.60.120.200">
    <property type="match status" value="1"/>
</dbReference>
<dbReference type="GO" id="GO:0004553">
    <property type="term" value="F:hydrolase activity, hydrolyzing O-glycosyl compounds"/>
    <property type="evidence" value="ECO:0007669"/>
    <property type="project" value="UniProtKB-ARBA"/>
</dbReference>
<dbReference type="InterPro" id="IPR014895">
    <property type="entry name" value="Alginate_lyase_2"/>
</dbReference>
<dbReference type="GO" id="GO:0005975">
    <property type="term" value="P:carbohydrate metabolic process"/>
    <property type="evidence" value="ECO:0007669"/>
    <property type="project" value="UniProtKB-ARBA"/>
</dbReference>
<dbReference type="Pfam" id="PF08787">
    <property type="entry name" value="Alginate_lyase2"/>
    <property type="match status" value="1"/>
</dbReference>
<dbReference type="AlphaFoldDB" id="A0A1W2D9R8"/>
<proteinExistence type="predicted"/>
<feature type="domain" description="Alginate lyase 2" evidence="1">
    <location>
        <begin position="40"/>
        <end position="256"/>
    </location>
</feature>
<dbReference type="RefSeq" id="WP_084289623.1">
    <property type="nucleotide sequence ID" value="NZ_FWYB01000006.1"/>
</dbReference>
<name>A0A1W2D9R8_9SPHI</name>
<evidence type="ECO:0000313" key="3">
    <source>
        <dbReference type="Proteomes" id="UP000192678"/>
    </source>
</evidence>
<dbReference type="InterPro" id="IPR013320">
    <property type="entry name" value="ConA-like_dom_sf"/>
</dbReference>
<dbReference type="GO" id="GO:0016829">
    <property type="term" value="F:lyase activity"/>
    <property type="evidence" value="ECO:0007669"/>
    <property type="project" value="UniProtKB-KW"/>
</dbReference>
<protein>
    <submittedName>
        <fullName evidence="2">Alginate lyase</fullName>
    </submittedName>
</protein>
<dbReference type="OrthoDB" id="273319at2"/>
<dbReference type="Proteomes" id="UP000192678">
    <property type="component" value="Unassembled WGS sequence"/>
</dbReference>
<evidence type="ECO:0000259" key="1">
    <source>
        <dbReference type="Pfam" id="PF08787"/>
    </source>
</evidence>
<dbReference type="STRING" id="475255.SAMN04488101_10616"/>
<keyword evidence="2" id="KW-0456">Lyase</keyword>
<dbReference type="EMBL" id="FWYB01000006">
    <property type="protein sequence ID" value="SMC93738.1"/>
    <property type="molecule type" value="Genomic_DNA"/>
</dbReference>
<gene>
    <name evidence="2" type="ORF">SAMN04488101_10616</name>
</gene>
<organism evidence="2 3">
    <name type="scientific">Pedobacter nyackensis</name>
    <dbReference type="NCBI Taxonomy" id="475255"/>
    <lineage>
        <taxon>Bacteria</taxon>
        <taxon>Pseudomonadati</taxon>
        <taxon>Bacteroidota</taxon>
        <taxon>Sphingobacteriia</taxon>
        <taxon>Sphingobacteriales</taxon>
        <taxon>Sphingobacteriaceae</taxon>
        <taxon>Pedobacter</taxon>
    </lineage>
</organism>
<reference evidence="2 3" key="1">
    <citation type="submission" date="2017-04" db="EMBL/GenBank/DDBJ databases">
        <authorList>
            <person name="Afonso C.L."/>
            <person name="Miller P.J."/>
            <person name="Scott M.A."/>
            <person name="Spackman E."/>
            <person name="Goraichik I."/>
            <person name="Dimitrov K.M."/>
            <person name="Suarez D.L."/>
            <person name="Swayne D.E."/>
        </authorList>
    </citation>
    <scope>NUCLEOTIDE SEQUENCE [LARGE SCALE GENOMIC DNA]</scope>
    <source>
        <strain evidence="2 3">DSM 19625</strain>
    </source>
</reference>
<sequence length="257" mass="28881">MNFKGTIYRFIILSTAAGLFLLLATGSAVKSIQKLPAQVLDLTNWKLNVPEGVKTPDRSDEYKQPELGTYSNPHWFYVNKEGDAVVFRALTGGTTTKGSGYPRSELREMTDNGKKNASWSSSEGTHTLLIDQSIIHLPTKKPHIVVGQIHDAEDDVIVFRLEKNKLFVKMDDDKGPVLDENYQLGTRFTVLFKVKNNETECYYNGKLKYTYPKAFTGAYFKAGAYVQSSCQGKRKVEGESCDAFGAVQIYNVWVKHE</sequence>
<evidence type="ECO:0000313" key="2">
    <source>
        <dbReference type="EMBL" id="SMC93738.1"/>
    </source>
</evidence>